<protein>
    <submittedName>
        <fullName evidence="3">Microcystin-dependent protein</fullName>
    </submittedName>
</protein>
<dbReference type="Gene3D" id="3.90.1340.10">
    <property type="entry name" value="Phage tail collar domain"/>
    <property type="match status" value="1"/>
</dbReference>
<feature type="compositionally biased region" description="Polar residues" evidence="1">
    <location>
        <begin position="124"/>
        <end position="134"/>
    </location>
</feature>
<comment type="caution">
    <text evidence="3">The sequence shown here is derived from an EMBL/GenBank/DDBJ whole genome shotgun (WGS) entry which is preliminary data.</text>
</comment>
<gene>
    <name evidence="3" type="ORF">J2S11_000937</name>
</gene>
<evidence type="ECO:0000256" key="1">
    <source>
        <dbReference type="SAM" id="MobiDB-lite"/>
    </source>
</evidence>
<feature type="region of interest" description="Disordered" evidence="1">
    <location>
        <begin position="110"/>
        <end position="135"/>
    </location>
</feature>
<dbReference type="Pfam" id="PF07484">
    <property type="entry name" value="Collar"/>
    <property type="match status" value="1"/>
</dbReference>
<organism evidence="3 4">
    <name type="scientific">Caldalkalibacillus horti</name>
    <dbReference type="NCBI Taxonomy" id="77523"/>
    <lineage>
        <taxon>Bacteria</taxon>
        <taxon>Bacillati</taxon>
        <taxon>Bacillota</taxon>
        <taxon>Bacilli</taxon>
        <taxon>Bacillales</taxon>
        <taxon>Bacillaceae</taxon>
        <taxon>Caldalkalibacillus</taxon>
    </lineage>
</organism>
<feature type="domain" description="Phage tail collar" evidence="2">
    <location>
        <begin position="6"/>
        <end position="62"/>
    </location>
</feature>
<sequence length="173" mass="17967">MDPFIGEIRVFSGTYAPLGWAFCNGQLIPISQNTTLFAILGTTYGGDGKTTFALPNLQGRVPLHAGNGPGLSQRILGQMGGENAVTLIEANLPNHLHSVNVAGSGTQASPEGAVWASGGRGQAETYTSPNSNLVPMSPAAISPSGGSTPHENKQPFLTVNFIIALEGIFPQRP</sequence>
<dbReference type="SUPFAM" id="SSF88874">
    <property type="entry name" value="Receptor-binding domain of short tail fibre protein gp12"/>
    <property type="match status" value="1"/>
</dbReference>
<evidence type="ECO:0000259" key="2">
    <source>
        <dbReference type="Pfam" id="PF07484"/>
    </source>
</evidence>
<dbReference type="InterPro" id="IPR011083">
    <property type="entry name" value="Phage_tail_collar_dom"/>
</dbReference>
<proteinExistence type="predicted"/>
<reference evidence="3 4" key="1">
    <citation type="submission" date="2023-07" db="EMBL/GenBank/DDBJ databases">
        <title>Genomic Encyclopedia of Type Strains, Phase IV (KMG-IV): sequencing the most valuable type-strain genomes for metagenomic binning, comparative biology and taxonomic classification.</title>
        <authorList>
            <person name="Goeker M."/>
        </authorList>
    </citation>
    <scope>NUCLEOTIDE SEQUENCE [LARGE SCALE GENOMIC DNA]</scope>
    <source>
        <strain evidence="3 4">DSM 12751</strain>
    </source>
</reference>
<name>A0ABT9VVL3_9BACI</name>
<evidence type="ECO:0000313" key="4">
    <source>
        <dbReference type="Proteomes" id="UP001235840"/>
    </source>
</evidence>
<accession>A0ABT9VVL3</accession>
<dbReference type="EMBL" id="JAUSTY010000003">
    <property type="protein sequence ID" value="MDQ0165037.1"/>
    <property type="molecule type" value="Genomic_DNA"/>
</dbReference>
<keyword evidence="4" id="KW-1185">Reference proteome</keyword>
<dbReference type="Proteomes" id="UP001235840">
    <property type="component" value="Unassembled WGS sequence"/>
</dbReference>
<dbReference type="RefSeq" id="WP_307391551.1">
    <property type="nucleotide sequence ID" value="NZ_BAAADK010000010.1"/>
</dbReference>
<dbReference type="InterPro" id="IPR037053">
    <property type="entry name" value="Phage_tail_collar_dom_sf"/>
</dbReference>
<evidence type="ECO:0000313" key="3">
    <source>
        <dbReference type="EMBL" id="MDQ0165037.1"/>
    </source>
</evidence>